<feature type="region of interest" description="Disordered" evidence="1">
    <location>
        <begin position="155"/>
        <end position="201"/>
    </location>
</feature>
<gene>
    <name evidence="3" type="ORF">MENT_LOCUS49791</name>
</gene>
<dbReference type="Pfam" id="PF00788">
    <property type="entry name" value="RA"/>
    <property type="match status" value="1"/>
</dbReference>
<dbReference type="EMBL" id="CAJEWN010001337">
    <property type="protein sequence ID" value="CAD2196612.1"/>
    <property type="molecule type" value="Genomic_DNA"/>
</dbReference>
<accession>A0A6V7XBQ5</accession>
<name>A0A6V7XBQ5_MELEN</name>
<dbReference type="InterPro" id="IPR000159">
    <property type="entry name" value="RA_dom"/>
</dbReference>
<evidence type="ECO:0000259" key="2">
    <source>
        <dbReference type="PROSITE" id="PS50200"/>
    </source>
</evidence>
<protein>
    <recommendedName>
        <fullName evidence="2">Ras-associating domain-containing protein</fullName>
    </recommendedName>
</protein>
<organism evidence="3 4">
    <name type="scientific">Meloidogyne enterolobii</name>
    <name type="common">Root-knot nematode worm</name>
    <name type="synonym">Meloidogyne mayaguensis</name>
    <dbReference type="NCBI Taxonomy" id="390850"/>
    <lineage>
        <taxon>Eukaryota</taxon>
        <taxon>Metazoa</taxon>
        <taxon>Ecdysozoa</taxon>
        <taxon>Nematoda</taxon>
        <taxon>Chromadorea</taxon>
        <taxon>Rhabditida</taxon>
        <taxon>Tylenchina</taxon>
        <taxon>Tylenchomorpha</taxon>
        <taxon>Tylenchoidea</taxon>
        <taxon>Meloidogynidae</taxon>
        <taxon>Meloidogyninae</taxon>
        <taxon>Meloidogyne</taxon>
    </lineage>
</organism>
<feature type="compositionally biased region" description="Low complexity" evidence="1">
    <location>
        <begin position="161"/>
        <end position="179"/>
    </location>
</feature>
<dbReference type="OrthoDB" id="21085at2759"/>
<dbReference type="CDD" id="cd01776">
    <property type="entry name" value="RA_Rin"/>
    <property type="match status" value="1"/>
</dbReference>
<reference evidence="3 4" key="1">
    <citation type="submission" date="2020-08" db="EMBL/GenBank/DDBJ databases">
        <authorList>
            <person name="Koutsovoulos G."/>
            <person name="Danchin GJ E."/>
        </authorList>
    </citation>
    <scope>NUCLEOTIDE SEQUENCE [LARGE SCALE GENOMIC DNA]</scope>
</reference>
<evidence type="ECO:0000313" key="4">
    <source>
        <dbReference type="Proteomes" id="UP000580250"/>
    </source>
</evidence>
<dbReference type="Proteomes" id="UP000580250">
    <property type="component" value="Unassembled WGS sequence"/>
</dbReference>
<feature type="domain" description="Ras-associating" evidence="2">
    <location>
        <begin position="31"/>
        <end position="121"/>
    </location>
</feature>
<comment type="caution">
    <text evidence="3">The sequence shown here is derived from an EMBL/GenBank/DDBJ whole genome shotgun (WGS) entry which is preliminary data.</text>
</comment>
<proteinExistence type="predicted"/>
<evidence type="ECO:0000313" key="3">
    <source>
        <dbReference type="EMBL" id="CAD2196612.1"/>
    </source>
</evidence>
<sequence length="212" mass="23593">MPGRHPLPNIADFLGSQSTLQDVDDFANNNSDLLLRVAIPNEQEGSIEYHTFPVLPKMNASKLCRVIAHQFSVSNPEDYGLYVLFDGYETVLSPDEFPHLVRDNMIQSGKGHLFAYKRSETRIAWPKQAFSNFGTSTTIHTEKKILVEPPKNVNIHHHQQPQHQPQSSSSSSRLTSSSSGKGGRIKAVASSSNNRLANKNNNNMLFNIGMHA</sequence>
<dbReference type="PROSITE" id="PS50200">
    <property type="entry name" value="RA"/>
    <property type="match status" value="1"/>
</dbReference>
<evidence type="ECO:0000256" key="1">
    <source>
        <dbReference type="SAM" id="MobiDB-lite"/>
    </source>
</evidence>
<dbReference type="AlphaFoldDB" id="A0A6V7XBQ5"/>
<dbReference type="GO" id="GO:0007165">
    <property type="term" value="P:signal transduction"/>
    <property type="evidence" value="ECO:0007669"/>
    <property type="project" value="InterPro"/>
</dbReference>